<comment type="caution">
    <text evidence="1">The sequence shown here is derived from an EMBL/GenBank/DDBJ whole genome shotgun (WGS) entry which is preliminary data.</text>
</comment>
<sequence>MIKNDKGKYFHIDKCYEKHLEYRKFLDEENKKWDELYKYVKSLHGIPEGIDIPSMPVARLQALRSGYDIVRGKREKKYKQGASYELMYSAYKLKEDDIKWFIHNVLLGQCDAASISKCITIMQKSLSEAWRLEQLNKKREDEKSQALTATIKDLSHLTDSSKSNYYRKKDGLDISDLL</sequence>
<proteinExistence type="predicted"/>
<accession>W7Z156</accession>
<dbReference type="OrthoDB" id="2598738at2"/>
<dbReference type="AlphaFoldDB" id="W7Z156"/>
<dbReference type="Proteomes" id="UP000019364">
    <property type="component" value="Unassembled WGS sequence"/>
</dbReference>
<dbReference type="STRING" id="1236976.JCM16418_4945"/>
<protein>
    <submittedName>
        <fullName evidence="1">Uncharacterized protein</fullName>
    </submittedName>
</protein>
<keyword evidence="2" id="KW-1185">Reference proteome</keyword>
<dbReference type="RefSeq" id="WP_052020702.1">
    <property type="nucleotide sequence ID" value="NZ_BAVZ01000033.1"/>
</dbReference>
<name>W7Z156_9BACL</name>
<evidence type="ECO:0000313" key="1">
    <source>
        <dbReference type="EMBL" id="GAF10726.1"/>
    </source>
</evidence>
<dbReference type="EMBL" id="BAVZ01000033">
    <property type="protein sequence ID" value="GAF10726.1"/>
    <property type="molecule type" value="Genomic_DNA"/>
</dbReference>
<gene>
    <name evidence="1" type="ORF">JCM16418_4945</name>
</gene>
<reference evidence="1 2" key="1">
    <citation type="journal article" date="2014" name="Genome Announc.">
        <title>Draft Genome Sequence of Paenibacillus pini JCM 16418T, Isolated from the Rhizosphere of Pine Tree.</title>
        <authorList>
            <person name="Yuki M."/>
            <person name="Oshima K."/>
            <person name="Suda W."/>
            <person name="Oshida Y."/>
            <person name="Kitamura K."/>
            <person name="Iida Y."/>
            <person name="Hattori M."/>
            <person name="Ohkuma M."/>
        </authorList>
    </citation>
    <scope>NUCLEOTIDE SEQUENCE [LARGE SCALE GENOMIC DNA]</scope>
    <source>
        <strain evidence="1 2">JCM 16418</strain>
    </source>
</reference>
<organism evidence="1 2">
    <name type="scientific">Paenibacillus pini JCM 16418</name>
    <dbReference type="NCBI Taxonomy" id="1236976"/>
    <lineage>
        <taxon>Bacteria</taxon>
        <taxon>Bacillati</taxon>
        <taxon>Bacillota</taxon>
        <taxon>Bacilli</taxon>
        <taxon>Bacillales</taxon>
        <taxon>Paenibacillaceae</taxon>
        <taxon>Paenibacillus</taxon>
    </lineage>
</organism>
<evidence type="ECO:0000313" key="2">
    <source>
        <dbReference type="Proteomes" id="UP000019364"/>
    </source>
</evidence>